<dbReference type="Proteomes" id="UP000879542">
    <property type="component" value="Unassembled WGS sequence"/>
</dbReference>
<dbReference type="AlphaFoldDB" id="A0A9P4DBN3"/>
<sequence length="139" mass="16242">MLPSDNLDYDIEDVSIINFDVRQEPSKTFKLHIEKSKIDGICDDVEALKQTIFLILNTERYQHLIYSWNYGVELNDLIGEPISFVIPELERRIKEALIQDDRVENVDNFEFENIKGKVHCKFTVYSKYGNIKAEKVVSV</sequence>
<dbReference type="SUPFAM" id="SSF160719">
    <property type="entry name" value="gpW/gp25-like"/>
    <property type="match status" value="1"/>
</dbReference>
<comment type="caution">
    <text evidence="1">The sequence shown here is derived from an EMBL/GenBank/DDBJ whole genome shotgun (WGS) entry which is preliminary data.</text>
</comment>
<dbReference type="EMBL" id="DAEQIJ010000034">
    <property type="protein sequence ID" value="HBH2622049.1"/>
    <property type="molecule type" value="Genomic_DNA"/>
</dbReference>
<dbReference type="RefSeq" id="WP_021395828.1">
    <property type="nucleotide sequence ID" value="NZ_BAABSG010000005.1"/>
</dbReference>
<evidence type="ECO:0000313" key="2">
    <source>
        <dbReference type="Proteomes" id="UP000879542"/>
    </source>
</evidence>
<reference evidence="1" key="1">
    <citation type="journal article" date="2018" name="Genome Biol.">
        <title>SKESA: strategic k-mer extension for scrupulous assemblies.</title>
        <authorList>
            <person name="Souvorov A."/>
            <person name="Agarwala R."/>
            <person name="Lipman D.J."/>
        </authorList>
    </citation>
    <scope>NUCLEOTIDE SEQUENCE</scope>
    <source>
        <strain evidence="1">Clostridioides</strain>
    </source>
</reference>
<dbReference type="Gene3D" id="3.10.450.40">
    <property type="match status" value="1"/>
</dbReference>
<dbReference type="Pfam" id="PF10934">
    <property type="entry name" value="Sheath_initiator"/>
    <property type="match status" value="1"/>
</dbReference>
<proteinExistence type="predicted"/>
<accession>A0A9P4DBN3</accession>
<protein>
    <submittedName>
        <fullName evidence="1">DUF2634 domain-containing protein</fullName>
    </submittedName>
</protein>
<organism evidence="1 2">
    <name type="scientific">Clostridioides difficile</name>
    <name type="common">Peptoclostridium difficile</name>
    <dbReference type="NCBI Taxonomy" id="1496"/>
    <lineage>
        <taxon>Bacteria</taxon>
        <taxon>Bacillati</taxon>
        <taxon>Bacillota</taxon>
        <taxon>Clostridia</taxon>
        <taxon>Peptostreptococcales</taxon>
        <taxon>Peptostreptococcaceae</taxon>
        <taxon>Clostridioides</taxon>
    </lineage>
</organism>
<name>A0A9P4DBN3_CLODI</name>
<dbReference type="InterPro" id="IPR020288">
    <property type="entry name" value="Sheath_initiator"/>
</dbReference>
<reference evidence="1" key="2">
    <citation type="submission" date="2021-06" db="EMBL/GenBank/DDBJ databases">
        <authorList>
            <consortium name="NCBI Pathogen Detection Project"/>
        </authorList>
    </citation>
    <scope>NUCLEOTIDE SEQUENCE</scope>
    <source>
        <strain evidence="1">Clostridioides</strain>
    </source>
</reference>
<gene>
    <name evidence="1" type="ORF">KRQ00_003871</name>
</gene>
<evidence type="ECO:0000313" key="1">
    <source>
        <dbReference type="EMBL" id="HBH2622049.1"/>
    </source>
</evidence>